<dbReference type="KEGG" id="emt:CPZ25_002970"/>
<gene>
    <name evidence="1" type="ORF">CPZ25_002970</name>
</gene>
<name>A0A4P9C4I0_EUBML</name>
<dbReference type="Proteomes" id="UP000218387">
    <property type="component" value="Chromosome"/>
</dbReference>
<proteinExistence type="predicted"/>
<sequence length="109" mass="12046">MKINMDKAVVEFIPENPIETAELEALWIKMGNCVGDNKKLSPIGVYIPTENNVARFHIGGLTEAEAKAAPELRAPFDCQVYCLTCNKVQSVKEGDLIPFCCGKPMEIMD</sequence>
<protein>
    <submittedName>
        <fullName evidence="1">Uncharacterized protein</fullName>
    </submittedName>
</protein>
<keyword evidence="2" id="KW-1185">Reference proteome</keyword>
<evidence type="ECO:0000313" key="1">
    <source>
        <dbReference type="EMBL" id="QCT70318.1"/>
    </source>
</evidence>
<dbReference type="AlphaFoldDB" id="A0A4P9C4I0"/>
<accession>A0A4P9C4I0</accession>
<reference evidence="1 2" key="1">
    <citation type="submission" date="2018-05" db="EMBL/GenBank/DDBJ databases">
        <title>Genome comparison of Eubacterium sp.</title>
        <authorList>
            <person name="Feng Y."/>
            <person name="Sanchez-Andrea I."/>
            <person name="Stams A.J.M."/>
            <person name="De Vos W.M."/>
        </authorList>
    </citation>
    <scope>NUCLEOTIDE SEQUENCE [LARGE SCALE GENOMIC DNA]</scope>
    <source>
        <strain evidence="1 2">YI</strain>
    </source>
</reference>
<evidence type="ECO:0000313" key="2">
    <source>
        <dbReference type="Proteomes" id="UP000218387"/>
    </source>
</evidence>
<organism evidence="1 2">
    <name type="scientific">Eubacterium maltosivorans</name>
    <dbReference type="NCBI Taxonomy" id="2041044"/>
    <lineage>
        <taxon>Bacteria</taxon>
        <taxon>Bacillati</taxon>
        <taxon>Bacillota</taxon>
        <taxon>Clostridia</taxon>
        <taxon>Eubacteriales</taxon>
        <taxon>Eubacteriaceae</taxon>
        <taxon>Eubacterium</taxon>
    </lineage>
</organism>
<dbReference type="EMBL" id="CP029487">
    <property type="protein sequence ID" value="QCT70318.1"/>
    <property type="molecule type" value="Genomic_DNA"/>
</dbReference>
<dbReference type="RefSeq" id="WP_058694685.1">
    <property type="nucleotide sequence ID" value="NZ_CABJDW020000005.1"/>
</dbReference>